<feature type="region of interest" description="Disordered" evidence="1">
    <location>
        <begin position="1"/>
        <end position="123"/>
    </location>
</feature>
<feature type="compositionally biased region" description="Basic and acidic residues" evidence="1">
    <location>
        <begin position="79"/>
        <end position="88"/>
    </location>
</feature>
<gene>
    <name evidence="3" type="ORF">SCF082_LOCUS19107</name>
</gene>
<dbReference type="InterPro" id="IPR022035">
    <property type="entry name" value="PCIF1_WW"/>
</dbReference>
<proteinExistence type="predicted"/>
<feature type="region of interest" description="Disordered" evidence="1">
    <location>
        <begin position="241"/>
        <end position="267"/>
    </location>
</feature>
<feature type="compositionally biased region" description="Low complexity" evidence="1">
    <location>
        <begin position="103"/>
        <end position="115"/>
    </location>
</feature>
<feature type="compositionally biased region" description="Basic and acidic residues" evidence="1">
    <location>
        <begin position="1"/>
        <end position="11"/>
    </location>
</feature>
<evidence type="ECO:0000256" key="1">
    <source>
        <dbReference type="SAM" id="MobiDB-lite"/>
    </source>
</evidence>
<evidence type="ECO:0000313" key="4">
    <source>
        <dbReference type="Proteomes" id="UP001642464"/>
    </source>
</evidence>
<dbReference type="Proteomes" id="UP001642464">
    <property type="component" value="Unassembled WGS sequence"/>
</dbReference>
<dbReference type="Pfam" id="PF12237">
    <property type="entry name" value="PCIF1_WW"/>
    <property type="match status" value="1"/>
</dbReference>
<protein>
    <submittedName>
        <fullName evidence="3">PCIF1_WW domain-containing protein</fullName>
    </submittedName>
</protein>
<name>A0ABP0KW45_9DINO</name>
<organism evidence="3 4">
    <name type="scientific">Durusdinium trenchii</name>
    <dbReference type="NCBI Taxonomy" id="1381693"/>
    <lineage>
        <taxon>Eukaryota</taxon>
        <taxon>Sar</taxon>
        <taxon>Alveolata</taxon>
        <taxon>Dinophyceae</taxon>
        <taxon>Suessiales</taxon>
        <taxon>Symbiodiniaceae</taxon>
        <taxon>Durusdinium</taxon>
    </lineage>
</organism>
<evidence type="ECO:0000313" key="3">
    <source>
        <dbReference type="EMBL" id="CAK9030189.1"/>
    </source>
</evidence>
<feature type="domain" description="PCIF1 WW" evidence="2">
    <location>
        <begin position="502"/>
        <end position="605"/>
    </location>
</feature>
<sequence>MARLAPMEDTRAWPPLKPGEAGDVKEELQEETVPPWMESGGRGPQPQWQAPAEARESWGGEWTQAKGKGKGKNRRRKGDGKWVPKGGDDAVEATWEGSRLSWSHSPGSSSRAKGSSKGGKGWSANSELLGEWLDSQDNEVLVQSGPRGGPLTARLSRKGGRAQVLSVRREPESGLWACGNAVLDNAASSANVLVWAAYDGRKSVWRRKEVGIEADPEDLLPWLLRVPAMQGLGLSQMAKGKELPKAKGANGKTEGGFSPPRRRQRNWSSISMDSDIAGVFVASAEEQPVGNSSAGDTCKTSSEEMVQHQPESTESGQDAVVSTTGKVPAYFDTFNAAADAARVSAILDARQVLGAAGNYQEIFSYLLIDHDLLRTDGEDPMVPSLSSTLWQRLPETPRRNVLQRLTAFHDGSFVPGSYVAEFPAGNWSEVFVGRHRFPVVHTDIQALLKRYTLAEDNVASRASAMARVLSLYRALENPAIPAGQRSSHQLCASNPASRAAEEVEYELFASPFNAAAENGKYASRFPHAEEVFGSGGSYPSVLDKWPSTAVVTVNPPFSDAYLEDVFGKQLDRLVSSFRKVQMFAPVRDAPWRPQLRRLQGARFVQQFWDATAMRDRHLEQPVLHWQGDKLAPGD</sequence>
<dbReference type="EMBL" id="CAXAMM010012991">
    <property type="protein sequence ID" value="CAK9030189.1"/>
    <property type="molecule type" value="Genomic_DNA"/>
</dbReference>
<keyword evidence="4" id="KW-1185">Reference proteome</keyword>
<evidence type="ECO:0000259" key="2">
    <source>
        <dbReference type="Pfam" id="PF12237"/>
    </source>
</evidence>
<reference evidence="3 4" key="1">
    <citation type="submission" date="2024-02" db="EMBL/GenBank/DDBJ databases">
        <authorList>
            <person name="Chen Y."/>
            <person name="Shah S."/>
            <person name="Dougan E. K."/>
            <person name="Thang M."/>
            <person name="Chan C."/>
        </authorList>
    </citation>
    <scope>NUCLEOTIDE SEQUENCE [LARGE SCALE GENOMIC DNA]</scope>
</reference>
<accession>A0ABP0KW45</accession>
<comment type="caution">
    <text evidence="3">The sequence shown here is derived from an EMBL/GenBank/DDBJ whole genome shotgun (WGS) entry which is preliminary data.</text>
</comment>
<feature type="compositionally biased region" description="Basic residues" evidence="1">
    <location>
        <begin position="67"/>
        <end position="78"/>
    </location>
</feature>